<evidence type="ECO:0000256" key="4">
    <source>
        <dbReference type="ARBA" id="ARBA00022448"/>
    </source>
</evidence>
<evidence type="ECO:0000256" key="5">
    <source>
        <dbReference type="ARBA" id="ARBA00022475"/>
    </source>
</evidence>
<dbReference type="PANTHER" id="PTHR12428:SF65">
    <property type="entry name" value="CYTOCHROME C OXIDASE ASSEMBLY PROTEIN COX18, MITOCHONDRIAL"/>
    <property type="match status" value="1"/>
</dbReference>
<evidence type="ECO:0000256" key="6">
    <source>
        <dbReference type="ARBA" id="ARBA00022692"/>
    </source>
</evidence>
<dbReference type="NCBIfam" id="TIGR03592">
    <property type="entry name" value="yidC_oxa1_cterm"/>
    <property type="match status" value="1"/>
</dbReference>
<feature type="transmembrane region" description="Helical" evidence="13">
    <location>
        <begin position="414"/>
        <end position="437"/>
    </location>
</feature>
<dbReference type="GO" id="GO:0015031">
    <property type="term" value="P:protein transport"/>
    <property type="evidence" value="ECO:0007669"/>
    <property type="project" value="UniProtKB-KW"/>
</dbReference>
<evidence type="ECO:0000256" key="8">
    <source>
        <dbReference type="ARBA" id="ARBA00022989"/>
    </source>
</evidence>
<evidence type="ECO:0000256" key="11">
    <source>
        <dbReference type="ARBA" id="ARBA00033245"/>
    </source>
</evidence>
<evidence type="ECO:0000256" key="7">
    <source>
        <dbReference type="ARBA" id="ARBA00022927"/>
    </source>
</evidence>
<reference evidence="16 17" key="1">
    <citation type="submission" date="2018-06" db="EMBL/GenBank/DDBJ databases">
        <authorList>
            <consortium name="Pathogen Informatics"/>
            <person name="Doyle S."/>
        </authorList>
    </citation>
    <scope>NUCLEOTIDE SEQUENCE [LARGE SCALE GENOMIC DNA]</scope>
    <source>
        <strain evidence="16 17">NCTC5908</strain>
    </source>
</reference>
<dbReference type="InterPro" id="IPR038221">
    <property type="entry name" value="YidC_periplasmic_sf"/>
</dbReference>
<keyword evidence="8 13" id="KW-1133">Transmembrane helix</keyword>
<evidence type="ECO:0000259" key="14">
    <source>
        <dbReference type="Pfam" id="PF02096"/>
    </source>
</evidence>
<feature type="domain" description="Membrane insertase YidC N-terminal" evidence="15">
    <location>
        <begin position="67"/>
        <end position="340"/>
    </location>
</feature>
<dbReference type="AlphaFoldDB" id="A0A336N840"/>
<dbReference type="InterPro" id="IPR028055">
    <property type="entry name" value="YidC/Oxa/ALB_C"/>
</dbReference>
<evidence type="ECO:0000256" key="9">
    <source>
        <dbReference type="ARBA" id="ARBA00023136"/>
    </source>
</evidence>
<evidence type="ECO:0000259" key="15">
    <source>
        <dbReference type="Pfam" id="PF14849"/>
    </source>
</evidence>
<keyword evidence="6 13" id="KW-0812">Transmembrane</keyword>
<dbReference type="PANTHER" id="PTHR12428">
    <property type="entry name" value="OXA1"/>
    <property type="match status" value="1"/>
</dbReference>
<evidence type="ECO:0000313" key="16">
    <source>
        <dbReference type="EMBL" id="SSZ30020.1"/>
    </source>
</evidence>
<dbReference type="InterPro" id="IPR001708">
    <property type="entry name" value="YidC/ALB3/OXA1/COX18"/>
</dbReference>
<comment type="function">
    <text evidence="13">Required for the insertion and/or proper folding and/or complex formation of integral membrane proteins into the membrane. Involved in integration of membrane proteins that insert both dependently and independently of the Sec translocase complex, as well as at least some lipoproteins. Aids folding of multispanning membrane proteins.</text>
</comment>
<dbReference type="GO" id="GO:0005886">
    <property type="term" value="C:plasma membrane"/>
    <property type="evidence" value="ECO:0007669"/>
    <property type="project" value="UniProtKB-SubCell"/>
</dbReference>
<dbReference type="CDD" id="cd19961">
    <property type="entry name" value="EcYidC-like_peri"/>
    <property type="match status" value="1"/>
</dbReference>
<keyword evidence="4 13" id="KW-0813">Transport</keyword>
<dbReference type="InterPro" id="IPR028053">
    <property type="entry name" value="Membr_insert_YidC_N"/>
</dbReference>
<dbReference type="STRING" id="732.ADJ80_04855"/>
<dbReference type="PRINTS" id="PR00701">
    <property type="entry name" value="60KDINNERMP"/>
</dbReference>
<dbReference type="NCBIfam" id="NF002351">
    <property type="entry name" value="PRK01318.1-1"/>
    <property type="match status" value="1"/>
</dbReference>
<organism evidence="16 17">
    <name type="scientific">Aggregatibacter aphrophilus</name>
    <name type="common">Haemophilus aphrophilus</name>
    <dbReference type="NCBI Taxonomy" id="732"/>
    <lineage>
        <taxon>Bacteria</taxon>
        <taxon>Pseudomonadati</taxon>
        <taxon>Pseudomonadota</taxon>
        <taxon>Gammaproteobacteria</taxon>
        <taxon>Pasteurellales</taxon>
        <taxon>Pasteurellaceae</taxon>
        <taxon>Aggregatibacter</taxon>
    </lineage>
</organism>
<keyword evidence="10 13" id="KW-0143">Chaperone</keyword>
<dbReference type="GO" id="GO:0032977">
    <property type="term" value="F:membrane insertase activity"/>
    <property type="evidence" value="ECO:0007669"/>
    <property type="project" value="InterPro"/>
</dbReference>
<evidence type="ECO:0000256" key="3">
    <source>
        <dbReference type="ARBA" id="ARBA00015325"/>
    </source>
</evidence>
<feature type="transmembrane region" description="Helical" evidence="13">
    <location>
        <begin position="351"/>
        <end position="370"/>
    </location>
</feature>
<dbReference type="EMBL" id="UFSP01000003">
    <property type="protein sequence ID" value="SSZ30020.1"/>
    <property type="molecule type" value="Genomic_DNA"/>
</dbReference>
<dbReference type="Pfam" id="PF14849">
    <property type="entry name" value="YidC_periplas"/>
    <property type="match status" value="1"/>
</dbReference>
<comment type="subunit">
    <text evidence="13">Interacts with the Sec translocase complex via SecD. Specifically interacts with transmembrane segments of nascent integral membrane proteins during membrane integration.</text>
</comment>
<dbReference type="PRINTS" id="PR01900">
    <property type="entry name" value="YIDCPROTEIN"/>
</dbReference>
<dbReference type="CDD" id="cd20070">
    <property type="entry name" value="5TM_YidC_Alb3"/>
    <property type="match status" value="1"/>
</dbReference>
<accession>A0A336N840</accession>
<evidence type="ECO:0000256" key="10">
    <source>
        <dbReference type="ARBA" id="ARBA00023186"/>
    </source>
</evidence>
<dbReference type="InterPro" id="IPR019998">
    <property type="entry name" value="Membr_insert_YidC"/>
</dbReference>
<dbReference type="Gene3D" id="2.70.98.90">
    <property type="match status" value="1"/>
</dbReference>
<comment type="subcellular location">
    <subcellularLocation>
        <location evidence="1">Cell inner membrane</location>
        <topology evidence="1">Multi-pass membrane protein</topology>
    </subcellularLocation>
    <subcellularLocation>
        <location evidence="13">Cell membrane</location>
        <topology evidence="13">Multi-pass membrane protein</topology>
    </subcellularLocation>
</comment>
<evidence type="ECO:0000256" key="1">
    <source>
        <dbReference type="ARBA" id="ARBA00004429"/>
    </source>
</evidence>
<feature type="transmembrane region" description="Helical" evidence="13">
    <location>
        <begin position="496"/>
        <end position="516"/>
    </location>
</feature>
<dbReference type="NCBIfam" id="NF002352">
    <property type="entry name" value="PRK01318.1-3"/>
    <property type="match status" value="1"/>
</dbReference>
<feature type="domain" description="Membrane insertase YidC/Oxa/ALB C-terminal" evidence="14">
    <location>
        <begin position="351"/>
        <end position="530"/>
    </location>
</feature>
<proteinExistence type="inferred from homology"/>
<dbReference type="NCBIfam" id="NF002353">
    <property type="entry name" value="PRK01318.1-4"/>
    <property type="match status" value="1"/>
</dbReference>
<evidence type="ECO:0000256" key="12">
    <source>
        <dbReference type="ARBA" id="ARBA00033342"/>
    </source>
</evidence>
<gene>
    <name evidence="13 16" type="primary">yidC</name>
    <name evidence="16" type="ORF">NCTC5908_01838</name>
</gene>
<evidence type="ECO:0000313" key="17">
    <source>
        <dbReference type="Proteomes" id="UP000253728"/>
    </source>
</evidence>
<dbReference type="NCBIfam" id="TIGR03593">
    <property type="entry name" value="yidC_nterm"/>
    <property type="match status" value="1"/>
</dbReference>
<sequence>MDSRRGLLVIALLFMSFIVYQQWQLDYHTPKPVVTEQAKTAVSDVPSSANSNANAVVNETQTKGNVITLENDVFRLQINTVGGDVVGSELLKYDAELDSKTPFVLLQNTPQHTYVAQSGLIGKDGIDTKSARAVYQVEGSSFKLAEGQNELVVPFTFQRDGVTYRKVFVLKRGQYDVAVNYEINNQSDKAIEVEPYGQLRHSLVDSSGSVAMPTYTGGAYSSSETNYKKYSFSDMENANLSINTKAGWVAILQHYFVSAWIPNQDADNQLYTLTDKANNTGSIGYRGPVTVIQPNSTETLTSKLWTGPKLQNEMGEVANHLDLTVDYGWAWFIAKPLFWLLTFIQKLVHNWGLAIICVTLVVKAILYPLTKAQYTSMAKMRMLQPKLQEMRERFGEDRQRMSQEMMKLYKDEKVNPLGGCLPLLLQMPIFIALYWTFMEAVELRHAPFFGWIQDLSAQDPYYILPILMGASMFLLQKMSPTPVADPMQQKIMNFMPLIFMVFFLWFPAGLVLYWLVSNLITIIQQQLIYRGLEKKGYIPVIKIAKSRELKGTHCAFYFS</sequence>
<evidence type="ECO:0000256" key="2">
    <source>
        <dbReference type="ARBA" id="ARBA00010527"/>
    </source>
</evidence>
<keyword evidence="9 13" id="KW-0472">Membrane</keyword>
<protein>
    <recommendedName>
        <fullName evidence="3 13">Membrane protein insertase YidC</fullName>
    </recommendedName>
    <alternativeName>
        <fullName evidence="12 13">Foldase YidC</fullName>
    </alternativeName>
    <alternativeName>
        <fullName evidence="11 13">Membrane integrase YidC</fullName>
    </alternativeName>
    <alternativeName>
        <fullName evidence="13">Membrane protein YidC</fullName>
    </alternativeName>
</protein>
<comment type="similarity">
    <text evidence="2 13">Belongs to the OXA1/ALB3/YidC family. Type 1 subfamily.</text>
</comment>
<dbReference type="Pfam" id="PF02096">
    <property type="entry name" value="60KD_IMP"/>
    <property type="match status" value="1"/>
</dbReference>
<evidence type="ECO:0000256" key="13">
    <source>
        <dbReference type="HAMAP-Rule" id="MF_01810"/>
    </source>
</evidence>
<name>A0A336N840_AGGAP</name>
<dbReference type="GO" id="GO:0051205">
    <property type="term" value="P:protein insertion into membrane"/>
    <property type="evidence" value="ECO:0007669"/>
    <property type="project" value="TreeGrafter"/>
</dbReference>
<keyword evidence="7 13" id="KW-0653">Protein transport</keyword>
<dbReference type="HAMAP" id="MF_01810">
    <property type="entry name" value="YidC_type1"/>
    <property type="match status" value="1"/>
</dbReference>
<dbReference type="InterPro" id="IPR047196">
    <property type="entry name" value="YidC_ALB_C"/>
</dbReference>
<dbReference type="Proteomes" id="UP000253728">
    <property type="component" value="Unassembled WGS sequence"/>
</dbReference>
<comment type="caution">
    <text evidence="13">Lacks conserved residue(s) required for the propagation of feature annotation.</text>
</comment>
<keyword evidence="5 13" id="KW-1003">Cell membrane</keyword>